<protein>
    <recommendedName>
        <fullName evidence="2">DUF952 domain-containing protein</fullName>
    </recommendedName>
</protein>
<dbReference type="PANTHER" id="PTHR34129">
    <property type="entry name" value="BLR1139 PROTEIN"/>
    <property type="match status" value="1"/>
</dbReference>
<dbReference type="Pfam" id="PF06108">
    <property type="entry name" value="DUF952"/>
    <property type="match status" value="1"/>
</dbReference>
<dbReference type="EMBL" id="CADCUR010000040">
    <property type="protein sequence ID" value="CAA9383367.1"/>
    <property type="molecule type" value="Genomic_DNA"/>
</dbReference>
<name>A0A6J4NC68_9BACT</name>
<accession>A0A6J4NC68</accession>
<evidence type="ECO:0008006" key="2">
    <source>
        <dbReference type="Google" id="ProtNLM"/>
    </source>
</evidence>
<evidence type="ECO:0000313" key="1">
    <source>
        <dbReference type="EMBL" id="CAA9383367.1"/>
    </source>
</evidence>
<dbReference type="Gene3D" id="3.20.170.20">
    <property type="entry name" value="Protein of unknown function DUF952"/>
    <property type="match status" value="1"/>
</dbReference>
<reference evidence="1" key="1">
    <citation type="submission" date="2020-02" db="EMBL/GenBank/DDBJ databases">
        <authorList>
            <person name="Meier V. D."/>
        </authorList>
    </citation>
    <scope>NUCLEOTIDE SEQUENCE</scope>
    <source>
        <strain evidence="1">AVDCRST_MAG74</strain>
    </source>
</reference>
<dbReference type="AlphaFoldDB" id="A0A6J4NC68"/>
<sequence>MIIYHIVTPEVWEKYKDENEYAAESLEAENFIHCSYRHQLDDVLDRYYRNQEKVLILHINPHLLTAKLVAEPSTKGEVYPHIYGRINKTAIVEVQERRLWNQR</sequence>
<gene>
    <name evidence="1" type="ORF">AVDCRST_MAG74-535</name>
</gene>
<dbReference type="SUPFAM" id="SSF56399">
    <property type="entry name" value="ADP-ribosylation"/>
    <property type="match status" value="1"/>
</dbReference>
<dbReference type="PANTHER" id="PTHR34129:SF1">
    <property type="entry name" value="DUF952 DOMAIN-CONTAINING PROTEIN"/>
    <property type="match status" value="1"/>
</dbReference>
<dbReference type="InterPro" id="IPR009297">
    <property type="entry name" value="DUF952"/>
</dbReference>
<organism evidence="1">
    <name type="scientific">uncultured Pyrinomonadaceae bacterium</name>
    <dbReference type="NCBI Taxonomy" id="2283094"/>
    <lineage>
        <taxon>Bacteria</taxon>
        <taxon>Pseudomonadati</taxon>
        <taxon>Acidobacteriota</taxon>
        <taxon>Blastocatellia</taxon>
        <taxon>Blastocatellales</taxon>
        <taxon>Pyrinomonadaceae</taxon>
        <taxon>environmental samples</taxon>
    </lineage>
</organism>
<proteinExistence type="predicted"/>